<comment type="caution">
    <text evidence="1">The sequence shown here is derived from an EMBL/GenBank/DDBJ whole genome shotgun (WGS) entry which is preliminary data.</text>
</comment>
<sequence length="63" mass="7152">MEIIDGDKTRCSRCEDVISLAEAVVLERQNNKAMEKPLCGTCFENVGVPKGYEVERDVTYLER</sequence>
<accession>A0A9R1CRF4</accession>
<organism evidence="1 2">
    <name type="scientific">Natronomonas aquatica</name>
    <dbReference type="NCBI Taxonomy" id="2841590"/>
    <lineage>
        <taxon>Archaea</taxon>
        <taxon>Methanobacteriati</taxon>
        <taxon>Methanobacteriota</taxon>
        <taxon>Stenosarchaea group</taxon>
        <taxon>Halobacteria</taxon>
        <taxon>Halobacteriales</taxon>
        <taxon>Natronomonadaceae</taxon>
        <taxon>Natronomonas</taxon>
    </lineage>
</organism>
<keyword evidence="2" id="KW-1185">Reference proteome</keyword>
<reference evidence="1" key="1">
    <citation type="journal article" date="2023" name="Front. Microbiol.">
        <title>Genomic-based phylogenetic and metabolic analyses of the genus Natronomonas, and description of Natronomonas aquatica sp. nov.</title>
        <authorList>
            <person name="Garcia-Roldan A."/>
            <person name="Duran-Viseras A."/>
            <person name="de la Haba R.R."/>
            <person name="Corral P."/>
            <person name="Sanchez-Porro C."/>
            <person name="Ventosa A."/>
        </authorList>
    </citation>
    <scope>NUCLEOTIDE SEQUENCE</scope>
    <source>
        <strain evidence="1">F2-12</strain>
    </source>
</reference>
<protein>
    <submittedName>
        <fullName evidence="1">Uncharacterized protein</fullName>
    </submittedName>
</protein>
<dbReference type="AlphaFoldDB" id="A0A9R1CRF4"/>
<dbReference type="RefSeq" id="WP_256028497.1">
    <property type="nucleotide sequence ID" value="NZ_JAHLKM010000002.1"/>
</dbReference>
<evidence type="ECO:0000313" key="1">
    <source>
        <dbReference type="EMBL" id="MCQ4332570.1"/>
    </source>
</evidence>
<name>A0A9R1CRF4_9EURY</name>
<proteinExistence type="predicted"/>
<gene>
    <name evidence="1" type="ORF">KM295_03510</name>
</gene>
<evidence type="ECO:0000313" key="2">
    <source>
        <dbReference type="Proteomes" id="UP001139494"/>
    </source>
</evidence>
<dbReference type="EMBL" id="JAHLKM010000002">
    <property type="protein sequence ID" value="MCQ4332570.1"/>
    <property type="molecule type" value="Genomic_DNA"/>
</dbReference>
<dbReference type="Proteomes" id="UP001139494">
    <property type="component" value="Unassembled WGS sequence"/>
</dbReference>